<dbReference type="InterPro" id="IPR004692">
    <property type="entry name" value="SecG"/>
</dbReference>
<dbReference type="RefSeq" id="WP_002838357.1">
    <property type="nucleotide sequence ID" value="NZ_CABKMR010000001.1"/>
</dbReference>
<evidence type="ECO:0000313" key="13">
    <source>
        <dbReference type="Proteomes" id="UP000502899"/>
    </source>
</evidence>
<keyword evidence="9" id="KW-1003">Cell membrane</keyword>
<dbReference type="GO" id="GO:0009306">
    <property type="term" value="P:protein secretion"/>
    <property type="evidence" value="ECO:0007669"/>
    <property type="project" value="UniProtKB-UniRule"/>
</dbReference>
<evidence type="ECO:0000256" key="9">
    <source>
        <dbReference type="RuleBase" id="RU365087"/>
    </source>
</evidence>
<dbReference type="OMA" id="GRSAHKS"/>
<dbReference type="Pfam" id="PF03840">
    <property type="entry name" value="SecG"/>
    <property type="match status" value="1"/>
</dbReference>
<comment type="similarity">
    <text evidence="2 9">Belongs to the SecG family.</text>
</comment>
<keyword evidence="7 9" id="KW-0811">Translocation</keyword>
<dbReference type="GO" id="GO:0005886">
    <property type="term" value="C:plasma membrane"/>
    <property type="evidence" value="ECO:0007669"/>
    <property type="project" value="UniProtKB-SubCell"/>
</dbReference>
<sequence length="74" mass="7843">MKTVFSVILVLASIVIIFAVMSQETKSEGMAALTGETNVGGHGGRLTKDNYINRVVVVSSVIFLVSALALAYIK</sequence>
<reference evidence="12" key="2">
    <citation type="submission" date="2017-04" db="EMBL/GenBank/DDBJ databases">
        <title>Finegoldia magna isolated from orthopedic joint implant-associated infections.</title>
        <authorList>
            <person name="Bjorklund S."/>
            <person name="Bruggemann H."/>
            <person name="Jensen A."/>
            <person name="Hellmark B."/>
            <person name="Soderquist B."/>
        </authorList>
    </citation>
    <scope>NUCLEOTIDE SEQUENCE [LARGE SCALE GENOMIC DNA]</scope>
    <source>
        <strain evidence="12">08T492</strain>
    </source>
</reference>
<evidence type="ECO:0000256" key="6">
    <source>
        <dbReference type="ARBA" id="ARBA00022989"/>
    </source>
</evidence>
<dbReference type="Proteomes" id="UP000215361">
    <property type="component" value="Unassembled WGS sequence"/>
</dbReference>
<dbReference type="NCBIfam" id="TIGR00810">
    <property type="entry name" value="secG"/>
    <property type="match status" value="1"/>
</dbReference>
<evidence type="ECO:0000313" key="12">
    <source>
        <dbReference type="Proteomes" id="UP000215361"/>
    </source>
</evidence>
<evidence type="ECO:0000256" key="4">
    <source>
        <dbReference type="ARBA" id="ARBA00022692"/>
    </source>
</evidence>
<comment type="function">
    <text evidence="9">Involved in protein export. Participates in an early event of protein translocation.</text>
</comment>
<protein>
    <recommendedName>
        <fullName evidence="9">Protein-export membrane protein SecG</fullName>
    </recommendedName>
</protein>
<accession>A0A133MY20</accession>
<dbReference type="PRINTS" id="PR01651">
    <property type="entry name" value="SECGEXPORT"/>
</dbReference>
<evidence type="ECO:0000313" key="11">
    <source>
        <dbReference type="EMBL" id="QKH79910.1"/>
    </source>
</evidence>
<evidence type="ECO:0000313" key="10">
    <source>
        <dbReference type="EMBL" id="OXZ38428.1"/>
    </source>
</evidence>
<evidence type="ECO:0000256" key="5">
    <source>
        <dbReference type="ARBA" id="ARBA00022927"/>
    </source>
</evidence>
<keyword evidence="3 9" id="KW-0813">Transport</keyword>
<dbReference type="AlphaFoldDB" id="A0A133MY20"/>
<evidence type="ECO:0000256" key="3">
    <source>
        <dbReference type="ARBA" id="ARBA00022448"/>
    </source>
</evidence>
<organism evidence="10 12">
    <name type="scientific">Finegoldia magna</name>
    <name type="common">Peptostreptococcus magnus</name>
    <dbReference type="NCBI Taxonomy" id="1260"/>
    <lineage>
        <taxon>Bacteria</taxon>
        <taxon>Bacillati</taxon>
        <taxon>Bacillota</taxon>
        <taxon>Tissierellia</taxon>
        <taxon>Tissierellales</taxon>
        <taxon>Peptoniphilaceae</taxon>
        <taxon>Finegoldia</taxon>
    </lineage>
</organism>
<dbReference type="EMBL" id="CP054000">
    <property type="protein sequence ID" value="QKH79910.1"/>
    <property type="molecule type" value="Genomic_DNA"/>
</dbReference>
<comment type="subcellular location">
    <subcellularLocation>
        <location evidence="9">Cell membrane</location>
        <topology evidence="9">Multi-pass membrane protein</topology>
    </subcellularLocation>
    <subcellularLocation>
        <location evidence="1">Membrane</location>
        <topology evidence="1">Multi-pass membrane protein</topology>
    </subcellularLocation>
</comment>
<keyword evidence="8 9" id="KW-0472">Membrane</keyword>
<dbReference type="Proteomes" id="UP000502899">
    <property type="component" value="Chromosome"/>
</dbReference>
<feature type="transmembrane region" description="Helical" evidence="9">
    <location>
        <begin position="51"/>
        <end position="73"/>
    </location>
</feature>
<evidence type="ECO:0000256" key="2">
    <source>
        <dbReference type="ARBA" id="ARBA00008445"/>
    </source>
</evidence>
<dbReference type="GO" id="GO:0015450">
    <property type="term" value="F:protein-transporting ATPase activity"/>
    <property type="evidence" value="ECO:0007669"/>
    <property type="project" value="UniProtKB-UniRule"/>
</dbReference>
<gene>
    <name evidence="11" type="primary">secG</name>
    <name evidence="10" type="ORF">B9N56_03275</name>
    <name evidence="11" type="ORF">FOC70_05955</name>
</gene>
<evidence type="ECO:0000256" key="1">
    <source>
        <dbReference type="ARBA" id="ARBA00004141"/>
    </source>
</evidence>
<evidence type="ECO:0000256" key="8">
    <source>
        <dbReference type="ARBA" id="ARBA00023136"/>
    </source>
</evidence>
<evidence type="ECO:0000256" key="7">
    <source>
        <dbReference type="ARBA" id="ARBA00023010"/>
    </source>
</evidence>
<name>A0A133MY20_FINMA</name>
<dbReference type="EMBL" id="NDYI01000010">
    <property type="protein sequence ID" value="OXZ38428.1"/>
    <property type="molecule type" value="Genomic_DNA"/>
</dbReference>
<keyword evidence="5 9" id="KW-0653">Protein transport</keyword>
<comment type="caution">
    <text evidence="9">Lacks conserved residue(s) required for the propagation of feature annotation.</text>
</comment>
<proteinExistence type="inferred from homology"/>
<keyword evidence="4 9" id="KW-0812">Transmembrane</keyword>
<keyword evidence="6 9" id="KW-1133">Transmembrane helix</keyword>
<reference evidence="10" key="1">
    <citation type="journal article" date="2017" name="J. Clin. Microbiol.">
        <title>Finegoldia magna Isolated from Orthopedic Joint Implant-Associated Infections.</title>
        <authorList>
            <person name="Soderquist B."/>
            <person name="Bjorklund S."/>
            <person name="Hellmark B."/>
            <person name="Jensen A."/>
            <person name="Bruggemann H."/>
        </authorList>
    </citation>
    <scope>NUCLEOTIDE SEQUENCE</scope>
    <source>
        <strain evidence="10">08T492</strain>
    </source>
</reference>
<reference evidence="11 13" key="3">
    <citation type="submission" date="2020-05" db="EMBL/GenBank/DDBJ databases">
        <title>FDA dAtabase for Regulatory Grade micrObial Sequences (FDA-ARGOS): Supporting development and validation of Infectious Disease Dx tests.</title>
        <authorList>
            <person name="Pederson C."/>
            <person name="Tallon L."/>
            <person name="Sadzewicz L."/>
            <person name="Zhao X."/>
            <person name="Vavikolanu K."/>
            <person name="Mehta A."/>
            <person name="Aluvathingal J."/>
            <person name="Nadendla S."/>
            <person name="Myers T."/>
            <person name="Yan Y."/>
            <person name="Sichtig H."/>
        </authorList>
    </citation>
    <scope>NUCLEOTIDE SEQUENCE [LARGE SCALE GENOMIC DNA]</scope>
    <source>
        <strain evidence="11 13">FDAARGOS_764</strain>
    </source>
</reference>